<protein>
    <submittedName>
        <fullName evidence="1">Glycogenin-1</fullName>
    </submittedName>
</protein>
<gene>
    <name evidence="1" type="primary">GYG1</name>
    <name evidence="1" type="ORF">CEXT_488811</name>
</gene>
<name>A0AAV4UPV5_CAEEX</name>
<dbReference type="InterPro" id="IPR029044">
    <property type="entry name" value="Nucleotide-diphossugar_trans"/>
</dbReference>
<proteinExistence type="predicted"/>
<dbReference type="EMBL" id="BPLR01013208">
    <property type="protein sequence ID" value="GIY59460.1"/>
    <property type="molecule type" value="Genomic_DNA"/>
</dbReference>
<dbReference type="SUPFAM" id="SSF53448">
    <property type="entry name" value="Nucleotide-diphospho-sugar transferases"/>
    <property type="match status" value="1"/>
</dbReference>
<comment type="caution">
    <text evidence="1">The sequence shown here is derived from an EMBL/GenBank/DDBJ whole genome shotgun (WGS) entry which is preliminary data.</text>
</comment>
<dbReference type="AlphaFoldDB" id="A0AAV4UPV5"/>
<keyword evidence="2" id="KW-1185">Reference proteome</keyword>
<dbReference type="Gene3D" id="3.90.550.10">
    <property type="entry name" value="Spore Coat Polysaccharide Biosynthesis Protein SpsA, Chain A"/>
    <property type="match status" value="1"/>
</dbReference>
<organism evidence="1 2">
    <name type="scientific">Caerostris extrusa</name>
    <name type="common">Bark spider</name>
    <name type="synonym">Caerostris bankana</name>
    <dbReference type="NCBI Taxonomy" id="172846"/>
    <lineage>
        <taxon>Eukaryota</taxon>
        <taxon>Metazoa</taxon>
        <taxon>Ecdysozoa</taxon>
        <taxon>Arthropoda</taxon>
        <taxon>Chelicerata</taxon>
        <taxon>Arachnida</taxon>
        <taxon>Araneae</taxon>
        <taxon>Araneomorphae</taxon>
        <taxon>Entelegynae</taxon>
        <taxon>Araneoidea</taxon>
        <taxon>Araneidae</taxon>
        <taxon>Caerostris</taxon>
    </lineage>
</organism>
<evidence type="ECO:0000313" key="2">
    <source>
        <dbReference type="Proteomes" id="UP001054945"/>
    </source>
</evidence>
<dbReference type="PANTHER" id="PTHR11183">
    <property type="entry name" value="GLYCOGENIN SUBFAMILY MEMBER"/>
    <property type="match status" value="1"/>
</dbReference>
<evidence type="ECO:0000313" key="1">
    <source>
        <dbReference type="EMBL" id="GIY59460.1"/>
    </source>
</evidence>
<dbReference type="InterPro" id="IPR050587">
    <property type="entry name" value="GNT1/Glycosyltrans_8"/>
</dbReference>
<reference evidence="1 2" key="1">
    <citation type="submission" date="2021-06" db="EMBL/GenBank/DDBJ databases">
        <title>Caerostris extrusa draft genome.</title>
        <authorList>
            <person name="Kono N."/>
            <person name="Arakawa K."/>
        </authorList>
    </citation>
    <scope>NUCLEOTIDE SEQUENCE [LARGE SCALE GENOMIC DNA]</scope>
</reference>
<dbReference type="Proteomes" id="UP001054945">
    <property type="component" value="Unassembled WGS sequence"/>
</dbReference>
<sequence length="114" mass="12754">MEPPWVTADTVDQQAYVTCATNDTYALGALVLAQSLRNVQTTRKLAIIITPEVSDKIKGLLRNAFDVVEIVDVLDSKDEAHFLACLTRPDLGITTKFHCWRLTQFQKCVSPMQT</sequence>
<accession>A0AAV4UPV5</accession>